<organism evidence="14">
    <name type="scientific">Soboliphyme baturini</name>
    <dbReference type="NCBI Taxonomy" id="241478"/>
    <lineage>
        <taxon>Eukaryota</taxon>
        <taxon>Metazoa</taxon>
        <taxon>Ecdysozoa</taxon>
        <taxon>Nematoda</taxon>
        <taxon>Enoplea</taxon>
        <taxon>Dorylaimia</taxon>
        <taxon>Dioctophymatida</taxon>
        <taxon>Dioctophymatoidea</taxon>
        <taxon>Soboliphymatidae</taxon>
        <taxon>Soboliphyme</taxon>
    </lineage>
</organism>
<dbReference type="Pfam" id="PF14839">
    <property type="entry name" value="DOR"/>
    <property type="match status" value="1"/>
</dbReference>
<dbReference type="GO" id="GO:0006914">
    <property type="term" value="P:autophagy"/>
    <property type="evidence" value="ECO:0007669"/>
    <property type="project" value="UniProtKB-KW"/>
</dbReference>
<dbReference type="Proteomes" id="UP000270296">
    <property type="component" value="Unassembled WGS sequence"/>
</dbReference>
<dbReference type="AlphaFoldDB" id="A0A183ITT9"/>
<proteinExistence type="predicted"/>
<evidence type="ECO:0000256" key="9">
    <source>
        <dbReference type="ARBA" id="ARBA00023329"/>
    </source>
</evidence>
<keyword evidence="5" id="KW-0805">Transcription regulation</keyword>
<evidence type="ECO:0000256" key="11">
    <source>
        <dbReference type="SAM" id="MobiDB-lite"/>
    </source>
</evidence>
<name>A0A183ITT9_9BILA</name>
<keyword evidence="9" id="KW-0968">Cytoplasmic vesicle</keyword>
<evidence type="ECO:0000256" key="8">
    <source>
        <dbReference type="ARBA" id="ARBA00023242"/>
    </source>
</evidence>
<keyword evidence="3" id="KW-0963">Cytoplasm</keyword>
<dbReference type="WBParaSite" id="SBAD_0000730201-mRNA-1">
    <property type="protein sequence ID" value="SBAD_0000730201-mRNA-1"/>
    <property type="gene ID" value="SBAD_0000730201"/>
</dbReference>
<keyword evidence="7" id="KW-0804">Transcription</keyword>
<reference evidence="14" key="1">
    <citation type="submission" date="2016-06" db="UniProtKB">
        <authorList>
            <consortium name="WormBaseParasite"/>
        </authorList>
    </citation>
    <scope>IDENTIFICATION</scope>
</reference>
<dbReference type="GO" id="GO:0031410">
    <property type="term" value="C:cytoplasmic vesicle"/>
    <property type="evidence" value="ECO:0007669"/>
    <property type="project" value="UniProtKB-KW"/>
</dbReference>
<dbReference type="EMBL" id="UZAM01010265">
    <property type="protein sequence ID" value="VDP11631.1"/>
    <property type="molecule type" value="Genomic_DNA"/>
</dbReference>
<evidence type="ECO:0000256" key="5">
    <source>
        <dbReference type="ARBA" id="ARBA00023015"/>
    </source>
</evidence>
<evidence type="ECO:0000313" key="14">
    <source>
        <dbReference type="WBParaSite" id="SBAD_0000730201-mRNA-1"/>
    </source>
</evidence>
<dbReference type="GO" id="GO:0005776">
    <property type="term" value="C:autophagosome"/>
    <property type="evidence" value="ECO:0007669"/>
    <property type="project" value="UniProtKB-SubCell"/>
</dbReference>
<feature type="region of interest" description="Disordered" evidence="11">
    <location>
        <begin position="49"/>
        <end position="70"/>
    </location>
</feature>
<evidence type="ECO:0000313" key="13">
    <source>
        <dbReference type="Proteomes" id="UP000270296"/>
    </source>
</evidence>
<dbReference type="InterPro" id="IPR029431">
    <property type="entry name" value="TP53INP"/>
</dbReference>
<keyword evidence="4" id="KW-0072">Autophagy</keyword>
<gene>
    <name evidence="12" type="ORF">SBAD_LOCUS7036</name>
</gene>
<comment type="subcellular location">
    <subcellularLocation>
        <location evidence="2">Cytoplasm</location>
        <location evidence="2">Cytosol</location>
    </subcellularLocation>
    <subcellularLocation>
        <location evidence="1">Cytoplasmic vesicle</location>
        <location evidence="1">Autophagosome</location>
    </subcellularLocation>
    <subcellularLocation>
        <location evidence="10">Nucleus</location>
        <location evidence="10">Nuclear body</location>
    </subcellularLocation>
</comment>
<dbReference type="GO" id="GO:0005829">
    <property type="term" value="C:cytosol"/>
    <property type="evidence" value="ECO:0007669"/>
    <property type="project" value="UniProtKB-SubCell"/>
</dbReference>
<evidence type="ECO:0000256" key="4">
    <source>
        <dbReference type="ARBA" id="ARBA00023006"/>
    </source>
</evidence>
<evidence type="ECO:0000256" key="3">
    <source>
        <dbReference type="ARBA" id="ARBA00022490"/>
    </source>
</evidence>
<evidence type="ECO:0000313" key="12">
    <source>
        <dbReference type="EMBL" id="VDP11631.1"/>
    </source>
</evidence>
<evidence type="ECO:0000256" key="10">
    <source>
        <dbReference type="ARBA" id="ARBA00034306"/>
    </source>
</evidence>
<keyword evidence="6" id="KW-0010">Activator</keyword>
<sequence length="192" mass="21450">MLSNLTELIFGRRCVDEELVDEVKEKPVGGDIGTDEWVIITTPKTGMAVTSSSELSGESTPVESGRSWTVTPTPCFTTESTEVNANIKYNVDENLLIEMPLVMHSRESVSQLSEASLNTRSSRLLRAADLFSVAKFDQSRWVYNIKENGSHLLSAGGCRRENLARTFSNKVVPRKTRMRNFSSGRNNDRKCQ</sequence>
<keyword evidence="13" id="KW-1185">Reference proteome</keyword>
<evidence type="ECO:0000256" key="7">
    <source>
        <dbReference type="ARBA" id="ARBA00023163"/>
    </source>
</evidence>
<accession>A0A183ITT9</accession>
<dbReference type="GO" id="GO:0016604">
    <property type="term" value="C:nuclear body"/>
    <property type="evidence" value="ECO:0007669"/>
    <property type="project" value="UniProtKB-SubCell"/>
</dbReference>
<reference evidence="12 13" key="2">
    <citation type="submission" date="2018-11" db="EMBL/GenBank/DDBJ databases">
        <authorList>
            <consortium name="Pathogen Informatics"/>
        </authorList>
    </citation>
    <scope>NUCLEOTIDE SEQUENCE [LARGE SCALE GENOMIC DNA]</scope>
</reference>
<evidence type="ECO:0000256" key="1">
    <source>
        <dbReference type="ARBA" id="ARBA00004419"/>
    </source>
</evidence>
<keyword evidence="8" id="KW-0539">Nucleus</keyword>
<evidence type="ECO:0000256" key="2">
    <source>
        <dbReference type="ARBA" id="ARBA00004514"/>
    </source>
</evidence>
<protein>
    <submittedName>
        <fullName evidence="14">Pecanex-like protein</fullName>
    </submittedName>
</protein>
<evidence type="ECO:0000256" key="6">
    <source>
        <dbReference type="ARBA" id="ARBA00023159"/>
    </source>
</evidence>